<evidence type="ECO:0000313" key="2">
    <source>
        <dbReference type="Proteomes" id="UP000294567"/>
    </source>
</evidence>
<keyword evidence="2" id="KW-1185">Reference proteome</keyword>
<protein>
    <submittedName>
        <fullName evidence="1">Cell fate (Sporulation/competence/biofilm development) regulator YlbF (YheA/YmcA/DUF963 family)</fullName>
    </submittedName>
</protein>
<dbReference type="Pfam" id="PF06133">
    <property type="entry name" value="Com_YlbF"/>
    <property type="match status" value="1"/>
</dbReference>
<organism evidence="1 2">
    <name type="scientific">Keratinibaculum paraultunense</name>
    <dbReference type="NCBI Taxonomy" id="1278232"/>
    <lineage>
        <taxon>Bacteria</taxon>
        <taxon>Bacillati</taxon>
        <taxon>Bacillota</taxon>
        <taxon>Tissierellia</taxon>
        <taxon>Tissierellales</taxon>
        <taxon>Tepidimicrobiaceae</taxon>
        <taxon>Keratinibaculum</taxon>
    </lineage>
</organism>
<comment type="caution">
    <text evidence="1">The sequence shown here is derived from an EMBL/GenBank/DDBJ whole genome shotgun (WGS) entry which is preliminary data.</text>
</comment>
<evidence type="ECO:0000313" key="1">
    <source>
        <dbReference type="EMBL" id="TCS91296.1"/>
    </source>
</evidence>
<dbReference type="InterPro" id="IPR023378">
    <property type="entry name" value="YheA/YmcA-like_dom_sf"/>
</dbReference>
<dbReference type="InterPro" id="IPR010368">
    <property type="entry name" value="Com_YlbF"/>
</dbReference>
<dbReference type="Proteomes" id="UP000294567">
    <property type="component" value="Unassembled WGS sequence"/>
</dbReference>
<dbReference type="AlphaFoldDB" id="A0A4R3KZ24"/>
<dbReference type="Gene3D" id="1.20.1500.10">
    <property type="entry name" value="YheA/YmcA-like"/>
    <property type="match status" value="1"/>
</dbReference>
<proteinExistence type="predicted"/>
<sequence>MSNVYDQAHKLAKAIRASEEYKLYKEKRKILCSDEKNKKMVEDFQEKLFKLQMDQFSGKEVDESELDKLKKLEDVLILNPIIKDYFIAEMRFSQLVHDINNIIGEAIDLEED</sequence>
<accession>A0A4R3KZ24</accession>
<reference evidence="1 2" key="1">
    <citation type="submission" date="2019-03" db="EMBL/GenBank/DDBJ databases">
        <title>Genomic Encyclopedia of Type Strains, Phase IV (KMG-IV): sequencing the most valuable type-strain genomes for metagenomic binning, comparative biology and taxonomic classification.</title>
        <authorList>
            <person name="Goeker M."/>
        </authorList>
    </citation>
    <scope>NUCLEOTIDE SEQUENCE [LARGE SCALE GENOMIC DNA]</scope>
    <source>
        <strain evidence="1 2">DSM 26752</strain>
    </source>
</reference>
<dbReference type="RefSeq" id="WP_132026033.1">
    <property type="nucleotide sequence ID" value="NZ_CP068564.1"/>
</dbReference>
<gene>
    <name evidence="1" type="ORF">EDD65_102230</name>
</gene>
<dbReference type="EMBL" id="SMAE01000002">
    <property type="protein sequence ID" value="TCS91296.1"/>
    <property type="molecule type" value="Genomic_DNA"/>
</dbReference>
<name>A0A4R3KZ24_9FIRM</name>
<dbReference type="OrthoDB" id="9811402at2"/>
<dbReference type="SUPFAM" id="SSF158622">
    <property type="entry name" value="YheA/YmcA-like"/>
    <property type="match status" value="1"/>
</dbReference>